<dbReference type="Proteomes" id="UP001199644">
    <property type="component" value="Unassembled WGS sequence"/>
</dbReference>
<dbReference type="SUPFAM" id="SSF51261">
    <property type="entry name" value="Duplicated hybrid motif"/>
    <property type="match status" value="1"/>
</dbReference>
<protein>
    <submittedName>
        <fullName evidence="1">M23 family peptidase</fullName>
    </submittedName>
</protein>
<dbReference type="EMBL" id="JAJUOL010001362">
    <property type="protein sequence ID" value="MCH3853870.1"/>
    <property type="molecule type" value="Genomic_DNA"/>
</dbReference>
<reference evidence="1" key="1">
    <citation type="submission" date="2021-12" db="EMBL/GenBank/DDBJ databases">
        <title>Prevalence of phenicol resistance gene fexA in Campylobacter isolated from poultry supply chain.</title>
        <authorList>
            <person name="Tang B."/>
            <person name="Zheng X."/>
            <person name="Lin J."/>
            <person name="Lin R."/>
            <person name="Yang H."/>
            <person name="Shen Z."/>
            <person name="Xia F."/>
        </authorList>
    </citation>
    <scope>NUCLEOTIDE SEQUENCE</scope>
    <source>
        <strain evidence="1">CJHN2011004</strain>
    </source>
</reference>
<dbReference type="AlphaFoldDB" id="A0AAW5EKT8"/>
<name>A0AAW5EKT8_CAMJU</name>
<evidence type="ECO:0000313" key="2">
    <source>
        <dbReference type="Proteomes" id="UP001199644"/>
    </source>
</evidence>
<dbReference type="Gene3D" id="3.10.450.350">
    <property type="match status" value="1"/>
</dbReference>
<gene>
    <name evidence="1" type="ORF">LZC39_17450</name>
</gene>
<feature type="non-terminal residue" evidence="1">
    <location>
        <position position="115"/>
    </location>
</feature>
<feature type="non-terminal residue" evidence="1">
    <location>
        <position position="1"/>
    </location>
</feature>
<accession>A0AAW5EKT8</accession>
<organism evidence="1 2">
    <name type="scientific">Campylobacter jejuni</name>
    <dbReference type="NCBI Taxonomy" id="197"/>
    <lineage>
        <taxon>Bacteria</taxon>
        <taxon>Pseudomonadati</taxon>
        <taxon>Campylobacterota</taxon>
        <taxon>Epsilonproteobacteria</taxon>
        <taxon>Campylobacterales</taxon>
        <taxon>Campylobacteraceae</taxon>
        <taxon>Campylobacter</taxon>
    </lineage>
</organism>
<evidence type="ECO:0000313" key="1">
    <source>
        <dbReference type="EMBL" id="MCH3853870.1"/>
    </source>
</evidence>
<sequence>EESGSSTLARAMVRSFRGSVNFRNIQKGDKVTLYYEQKRRMGKLWGDIAIKMAVVEINKNAQEVFAFNDIFYNRDGKEVEAFLLTKPVNYTRISSTFSTARYHPILKRYRAHLGI</sequence>
<dbReference type="InterPro" id="IPR011055">
    <property type="entry name" value="Dup_hybrid_motif"/>
</dbReference>
<comment type="caution">
    <text evidence="1">The sequence shown here is derived from an EMBL/GenBank/DDBJ whole genome shotgun (WGS) entry which is preliminary data.</text>
</comment>
<proteinExistence type="predicted"/>